<comment type="caution">
    <text evidence="2">The sequence shown here is derived from an EMBL/GenBank/DDBJ whole genome shotgun (WGS) entry which is preliminary data.</text>
</comment>
<evidence type="ECO:0000259" key="1">
    <source>
        <dbReference type="PROSITE" id="PS50930"/>
    </source>
</evidence>
<proteinExistence type="predicted"/>
<accession>A0ABT9UY84</accession>
<reference evidence="2 3" key="1">
    <citation type="submission" date="2023-07" db="EMBL/GenBank/DDBJ databases">
        <title>Genomic Encyclopedia of Type Strains, Phase IV (KMG-IV): sequencing the most valuable type-strain genomes for metagenomic binning, comparative biology and taxonomic classification.</title>
        <authorList>
            <person name="Goeker M."/>
        </authorList>
    </citation>
    <scope>NUCLEOTIDE SEQUENCE [LARGE SCALE GENOMIC DNA]</scope>
    <source>
        <strain evidence="2 3">DSM 20694</strain>
    </source>
</reference>
<dbReference type="PANTHER" id="PTHR37299">
    <property type="entry name" value="TRANSCRIPTIONAL REGULATOR-RELATED"/>
    <property type="match status" value="1"/>
</dbReference>
<dbReference type="EMBL" id="JAUSUF010000024">
    <property type="protein sequence ID" value="MDQ0151285.1"/>
    <property type="molecule type" value="Genomic_DNA"/>
</dbReference>
<dbReference type="PROSITE" id="PS50930">
    <property type="entry name" value="HTH_LYTTR"/>
    <property type="match status" value="1"/>
</dbReference>
<protein>
    <submittedName>
        <fullName evidence="2">DNA-binding LytR/AlgR family response regulator</fullName>
    </submittedName>
</protein>
<keyword evidence="2" id="KW-0238">DNA-binding</keyword>
<evidence type="ECO:0000313" key="3">
    <source>
        <dbReference type="Proteomes" id="UP001228504"/>
    </source>
</evidence>
<dbReference type="Proteomes" id="UP001228504">
    <property type="component" value="Unassembled WGS sequence"/>
</dbReference>
<dbReference type="GO" id="GO:0003677">
    <property type="term" value="F:DNA binding"/>
    <property type="evidence" value="ECO:0007669"/>
    <property type="project" value="UniProtKB-KW"/>
</dbReference>
<keyword evidence="3" id="KW-1185">Reference proteome</keyword>
<dbReference type="InterPro" id="IPR007492">
    <property type="entry name" value="LytTR_DNA-bd_dom"/>
</dbReference>
<dbReference type="PANTHER" id="PTHR37299:SF4">
    <property type="entry name" value="TRANSCRIPTIONAL REGULATOR"/>
    <property type="match status" value="1"/>
</dbReference>
<organism evidence="2 3">
    <name type="scientific">Eubacterium multiforme</name>
    <dbReference type="NCBI Taxonomy" id="83339"/>
    <lineage>
        <taxon>Bacteria</taxon>
        <taxon>Bacillati</taxon>
        <taxon>Bacillota</taxon>
        <taxon>Clostridia</taxon>
        <taxon>Eubacteriales</taxon>
        <taxon>Eubacteriaceae</taxon>
        <taxon>Eubacterium</taxon>
    </lineage>
</organism>
<name>A0ABT9UY84_9FIRM</name>
<dbReference type="RefSeq" id="WP_307488368.1">
    <property type="nucleotide sequence ID" value="NZ_JAUSUF010000024.1"/>
</dbReference>
<gene>
    <name evidence="2" type="ORF">J2S18_003273</name>
</gene>
<feature type="domain" description="HTH LytTR-type" evidence="1">
    <location>
        <begin position="47"/>
        <end position="146"/>
    </location>
</feature>
<dbReference type="Gene3D" id="2.40.50.1020">
    <property type="entry name" value="LytTr DNA-binding domain"/>
    <property type="match status" value="1"/>
</dbReference>
<dbReference type="SMART" id="SM00850">
    <property type="entry name" value="LytTR"/>
    <property type="match status" value="1"/>
</dbReference>
<dbReference type="Pfam" id="PF04397">
    <property type="entry name" value="LytTR"/>
    <property type="match status" value="1"/>
</dbReference>
<dbReference type="InterPro" id="IPR046947">
    <property type="entry name" value="LytR-like"/>
</dbReference>
<evidence type="ECO:0000313" key="2">
    <source>
        <dbReference type="EMBL" id="MDQ0151285.1"/>
    </source>
</evidence>
<sequence>MKIQLDIDEEYEEALVIIKSKEMTEEISEILKKLKSIKKRNVIGLENEKIYILNPDDILVIYSKDQKVFVDTINKTYEVKKRLYELEDELRGESFVRISKFAIANVDKIRNIEVVFNGNLVVNFINGRKETISRRYLQKVKDFIGMGGR</sequence>